<feature type="domain" description="HD" evidence="6">
    <location>
        <begin position="44"/>
        <end position="143"/>
    </location>
</feature>
<evidence type="ECO:0000259" key="7">
    <source>
        <dbReference type="PROSITE" id="PS51880"/>
    </source>
</evidence>
<dbReference type="InterPro" id="IPR004095">
    <property type="entry name" value="TGS"/>
</dbReference>
<dbReference type="InterPro" id="IPR033655">
    <property type="entry name" value="TGS_RelA/SpoT"/>
</dbReference>
<name>A0ABT6N9P7_9FIRM</name>
<comment type="caution">
    <text evidence="8">The sequence shown here is derived from an EMBL/GenBank/DDBJ whole genome shotgun (WGS) entry which is preliminary data.</text>
</comment>
<dbReference type="Pfam" id="PF19296">
    <property type="entry name" value="RelA_AH_RIS"/>
    <property type="match status" value="1"/>
</dbReference>
<feature type="domain" description="TGS" evidence="7">
    <location>
        <begin position="384"/>
        <end position="445"/>
    </location>
</feature>
<evidence type="ECO:0000256" key="4">
    <source>
        <dbReference type="RuleBase" id="RU003847"/>
    </source>
</evidence>
<dbReference type="Pfam" id="PF13328">
    <property type="entry name" value="HD_4"/>
    <property type="match status" value="1"/>
</dbReference>
<dbReference type="SMART" id="SM00471">
    <property type="entry name" value="HDc"/>
    <property type="match status" value="1"/>
</dbReference>
<comment type="catalytic activity">
    <reaction evidence="3">
        <text>GTP + ATP = guanosine 3'-diphosphate 5'-triphosphate + AMP</text>
        <dbReference type="Rhea" id="RHEA:22088"/>
        <dbReference type="ChEBI" id="CHEBI:30616"/>
        <dbReference type="ChEBI" id="CHEBI:37565"/>
        <dbReference type="ChEBI" id="CHEBI:142410"/>
        <dbReference type="ChEBI" id="CHEBI:456215"/>
        <dbReference type="EC" id="2.7.6.5"/>
    </reaction>
</comment>
<dbReference type="InterPro" id="IPR002912">
    <property type="entry name" value="ACT_dom"/>
</dbReference>
<dbReference type="SUPFAM" id="SSF81271">
    <property type="entry name" value="TGS-like"/>
    <property type="match status" value="1"/>
</dbReference>
<reference evidence="8 9" key="1">
    <citation type="submission" date="2023-04" db="EMBL/GenBank/DDBJ databases">
        <title>Fusibacter bizertensis strain WBS, isolated from littoral bottom sediments of the Arctic seas - biochemical and genomic analysis.</title>
        <authorList>
            <person name="Brioukhanov A.L."/>
        </authorList>
    </citation>
    <scope>NUCLEOTIDE SEQUENCE [LARGE SCALE GENOMIC DNA]</scope>
    <source>
        <strain evidence="8 9">WBS</strain>
    </source>
</reference>
<organism evidence="8 9">
    <name type="scientific">Fusibacter bizertensis</name>
    <dbReference type="NCBI Taxonomy" id="1488331"/>
    <lineage>
        <taxon>Bacteria</taxon>
        <taxon>Bacillati</taxon>
        <taxon>Bacillota</taxon>
        <taxon>Clostridia</taxon>
        <taxon>Eubacteriales</taxon>
        <taxon>Eubacteriales Family XII. Incertae Sedis</taxon>
        <taxon>Fusibacter</taxon>
    </lineage>
</organism>
<dbReference type="InterPro" id="IPR012676">
    <property type="entry name" value="TGS-like"/>
</dbReference>
<dbReference type="RefSeq" id="WP_281092931.1">
    <property type="nucleotide sequence ID" value="NZ_JARYZI010000001.1"/>
</dbReference>
<evidence type="ECO:0000259" key="5">
    <source>
        <dbReference type="PROSITE" id="PS51671"/>
    </source>
</evidence>
<dbReference type="InterPro" id="IPR043519">
    <property type="entry name" value="NT_sf"/>
</dbReference>
<dbReference type="Gene3D" id="3.10.20.30">
    <property type="match status" value="1"/>
</dbReference>
<dbReference type="SUPFAM" id="SSF81301">
    <property type="entry name" value="Nucleotidyltransferase"/>
    <property type="match status" value="1"/>
</dbReference>
<dbReference type="GO" id="GO:0008728">
    <property type="term" value="F:GTP diphosphokinase activity"/>
    <property type="evidence" value="ECO:0007669"/>
    <property type="project" value="UniProtKB-EC"/>
</dbReference>
<evidence type="ECO:0000256" key="2">
    <source>
        <dbReference type="ARBA" id="ARBA00013251"/>
    </source>
</evidence>
<comment type="pathway">
    <text evidence="1">Purine metabolism; ppGpp biosynthesis; ppGpp from GTP: step 1/2.</text>
</comment>
<dbReference type="PROSITE" id="PS51671">
    <property type="entry name" value="ACT"/>
    <property type="match status" value="1"/>
</dbReference>
<dbReference type="CDD" id="cd01668">
    <property type="entry name" value="TGS_RSH"/>
    <property type="match status" value="1"/>
</dbReference>
<dbReference type="EMBL" id="JARYZI010000001">
    <property type="protein sequence ID" value="MDH8677133.1"/>
    <property type="molecule type" value="Genomic_DNA"/>
</dbReference>
<dbReference type="PANTHER" id="PTHR21262:SF31">
    <property type="entry name" value="GTP PYROPHOSPHOKINASE"/>
    <property type="match status" value="1"/>
</dbReference>
<accession>A0ABT6N9P7</accession>
<dbReference type="SUPFAM" id="SSF109604">
    <property type="entry name" value="HD-domain/PDEase-like"/>
    <property type="match status" value="1"/>
</dbReference>
<evidence type="ECO:0000313" key="8">
    <source>
        <dbReference type="EMBL" id="MDH8677133.1"/>
    </source>
</evidence>
<dbReference type="InterPro" id="IPR045600">
    <property type="entry name" value="RelA/SpoT_AH_RIS"/>
</dbReference>
<feature type="domain" description="ACT" evidence="5">
    <location>
        <begin position="651"/>
        <end position="725"/>
    </location>
</feature>
<evidence type="ECO:0000256" key="3">
    <source>
        <dbReference type="ARBA" id="ARBA00048244"/>
    </source>
</evidence>
<keyword evidence="8" id="KW-0808">Transferase</keyword>
<protein>
    <recommendedName>
        <fullName evidence="2">GTP diphosphokinase</fullName>
        <ecNumber evidence="2">2.7.6.5</ecNumber>
    </recommendedName>
</protein>
<proteinExistence type="inferred from homology"/>
<dbReference type="PANTHER" id="PTHR21262">
    <property type="entry name" value="GUANOSINE-3',5'-BIS DIPHOSPHATE 3'-PYROPHOSPHOHYDROLASE"/>
    <property type="match status" value="1"/>
</dbReference>
<dbReference type="InterPro" id="IPR006674">
    <property type="entry name" value="HD_domain"/>
</dbReference>
<dbReference type="Gene3D" id="1.10.3210.10">
    <property type="entry name" value="Hypothetical protein af1432"/>
    <property type="match status" value="1"/>
</dbReference>
<dbReference type="EC" id="2.7.6.5" evidence="2"/>
<dbReference type="CDD" id="cd00077">
    <property type="entry name" value="HDc"/>
    <property type="match status" value="1"/>
</dbReference>
<keyword evidence="9" id="KW-1185">Reference proteome</keyword>
<dbReference type="Pfam" id="PF04607">
    <property type="entry name" value="RelA_SpoT"/>
    <property type="match status" value="1"/>
</dbReference>
<evidence type="ECO:0000313" key="9">
    <source>
        <dbReference type="Proteomes" id="UP001158045"/>
    </source>
</evidence>
<dbReference type="Gene3D" id="3.30.460.10">
    <property type="entry name" value="Beta Polymerase, domain 2"/>
    <property type="match status" value="1"/>
</dbReference>
<dbReference type="Gene3D" id="3.30.70.260">
    <property type="match status" value="1"/>
</dbReference>
<comment type="similarity">
    <text evidence="4">Belongs to the relA/spoT family.</text>
</comment>
<evidence type="ECO:0000256" key="1">
    <source>
        <dbReference type="ARBA" id="ARBA00004976"/>
    </source>
</evidence>
<evidence type="ECO:0000259" key="6">
    <source>
        <dbReference type="PROSITE" id="PS51831"/>
    </source>
</evidence>
<sequence length="725" mass="83372">MNLEGYLAKVKGYAPYLDLERIAKAYDFGEKAHIGQLRKDGTAFFNHPTSVSLILAELEMDEETIISALLHDTVEDTAVTLAEVEKLFGKEVAALVDGVTKLAVINYETKQERQVENLRKMFLAMSSDIRVILIKLADRLHNIRTLGAMTAEKQKEKAEETIDIFAPIAHRLGIFRIKWELEDLSLKYLDPEGYKELVKKVDKKRTDRESIINDYINQIDNALTDLGLEFEIYGRPKNFYSIYKKMKYQHKEFDEIYDLTAIRIVCEDVKDCYSALGAVHTLWKPIPGRFKDYIAMPKPNLYQSLHTTLMGNGEPFEIQIRTREMHEIAEYGIAAHWKYKEGTKASNNEMEKKISWFRQMMEWQSDLKDPSEFMNSLKLDLFNTEVFVFTPNGQVVDLPVGSSPVDFAYKIHSEVGNKCVGAKVNGRIVPLNYQLQNGQRVEIMTTKNAQGPSRDWLKFVKSTQAKQKIKQWFKKERREENVEKGQEIIVAELKRQNLPTKVVLNEEYLDAILKRLSLKSLEDMYNAIGYGGILTIQVVPKIKEKYFKDQKEETEKKKTEIERLEEMPNKKKEVKKSDTGIVVKGIEDILVRFAKCCTPVPGDNIIGYITRGRGVTIHRSDCENFEKTDESKNRFIEVAWANNNNTAYTASVQVVSHDRKGLLSEITMMMHELDMAMSGINAKIDKNGIAIVNITIEISDIEELNKLMKRLKNLEDIIEVKRMSS</sequence>
<dbReference type="InterPro" id="IPR012675">
    <property type="entry name" value="Beta-grasp_dom_sf"/>
</dbReference>
<dbReference type="InterPro" id="IPR004811">
    <property type="entry name" value="RelA/Spo_fam"/>
</dbReference>
<dbReference type="CDD" id="cd04876">
    <property type="entry name" value="ACT_RelA-SpoT"/>
    <property type="match status" value="1"/>
</dbReference>
<gene>
    <name evidence="8" type="ORF">QE109_03175</name>
</gene>
<dbReference type="SMART" id="SM00954">
    <property type="entry name" value="RelA_SpoT"/>
    <property type="match status" value="1"/>
</dbReference>
<dbReference type="Pfam" id="PF02824">
    <property type="entry name" value="TGS"/>
    <property type="match status" value="1"/>
</dbReference>
<dbReference type="Proteomes" id="UP001158045">
    <property type="component" value="Unassembled WGS sequence"/>
</dbReference>
<dbReference type="InterPro" id="IPR003607">
    <property type="entry name" value="HD/PDEase_dom"/>
</dbReference>
<dbReference type="PROSITE" id="PS51831">
    <property type="entry name" value="HD"/>
    <property type="match status" value="1"/>
</dbReference>
<dbReference type="PROSITE" id="PS51880">
    <property type="entry name" value="TGS"/>
    <property type="match status" value="1"/>
</dbReference>
<dbReference type="InterPro" id="IPR045865">
    <property type="entry name" value="ACT-like_dom_sf"/>
</dbReference>
<dbReference type="Pfam" id="PF13291">
    <property type="entry name" value="ACT_4"/>
    <property type="match status" value="1"/>
</dbReference>
<dbReference type="CDD" id="cd05399">
    <property type="entry name" value="NT_Rel-Spo_like"/>
    <property type="match status" value="1"/>
</dbReference>
<comment type="function">
    <text evidence="4">In eubacteria ppGpp (guanosine 3'-diphosphate 5'-diphosphate) is a mediator of the stringent response that coordinates a variety of cellular activities in response to changes in nutritional abundance.</text>
</comment>
<dbReference type="NCBIfam" id="TIGR00691">
    <property type="entry name" value="spoT_relA"/>
    <property type="match status" value="1"/>
</dbReference>
<dbReference type="SUPFAM" id="SSF55021">
    <property type="entry name" value="ACT-like"/>
    <property type="match status" value="1"/>
</dbReference>
<dbReference type="InterPro" id="IPR007685">
    <property type="entry name" value="RelA_SpoT"/>
</dbReference>